<evidence type="ECO:0000256" key="4">
    <source>
        <dbReference type="ARBA" id="ARBA00022679"/>
    </source>
</evidence>
<feature type="domain" description="HPt" evidence="13">
    <location>
        <begin position="1313"/>
        <end position="1420"/>
    </location>
</feature>
<dbReference type="PANTHER" id="PTHR43395:SF8">
    <property type="entry name" value="HISTIDINE KINASE"/>
    <property type="match status" value="1"/>
</dbReference>
<dbReference type="Gene3D" id="3.30.565.10">
    <property type="entry name" value="Histidine kinase-like ATPase, C-terminal domain"/>
    <property type="match status" value="1"/>
</dbReference>
<comment type="caution">
    <text evidence="14">The sequence shown here is derived from an EMBL/GenBank/DDBJ whole genome shotgun (WGS) entry which is preliminary data.</text>
</comment>
<reference evidence="15" key="1">
    <citation type="journal article" date="2019" name="Int. J. Syst. Evol. Microbiol.">
        <title>The Global Catalogue of Microorganisms (GCM) 10K type strain sequencing project: providing services to taxonomists for standard genome sequencing and annotation.</title>
        <authorList>
            <consortium name="The Broad Institute Genomics Platform"/>
            <consortium name="The Broad Institute Genome Sequencing Center for Infectious Disease"/>
            <person name="Wu L."/>
            <person name="Ma J."/>
        </authorList>
    </citation>
    <scope>NUCLEOTIDE SEQUENCE [LARGE SCALE GENOMIC DNA]</scope>
    <source>
        <strain evidence="15">IBRC 10765</strain>
    </source>
</reference>
<accession>A0ABV7ZSC9</accession>
<dbReference type="InterPro" id="IPR001789">
    <property type="entry name" value="Sig_transdc_resp-reg_receiver"/>
</dbReference>
<feature type="domain" description="Response regulatory" evidence="11">
    <location>
        <begin position="1985"/>
        <end position="2101"/>
    </location>
</feature>
<dbReference type="CDD" id="cd00088">
    <property type="entry name" value="HPT"/>
    <property type="match status" value="3"/>
</dbReference>
<dbReference type="InterPro" id="IPR058661">
    <property type="entry name" value="FimL_2nd"/>
</dbReference>
<dbReference type="InterPro" id="IPR036061">
    <property type="entry name" value="CheW-like_dom_sf"/>
</dbReference>
<feature type="domain" description="Histidine kinase" evidence="10">
    <location>
        <begin position="1585"/>
        <end position="1818"/>
    </location>
</feature>
<keyword evidence="6" id="KW-0902">Two-component regulatory system</keyword>
<dbReference type="InterPro" id="IPR008207">
    <property type="entry name" value="Sig_transdc_His_kin_Hpt_dom"/>
</dbReference>
<evidence type="ECO:0000256" key="5">
    <source>
        <dbReference type="ARBA" id="ARBA00022777"/>
    </source>
</evidence>
<evidence type="ECO:0000256" key="6">
    <source>
        <dbReference type="ARBA" id="ARBA00023012"/>
    </source>
</evidence>
<name>A0ABV7ZSC9_9GAMM</name>
<dbReference type="InterPro" id="IPR036890">
    <property type="entry name" value="HATPase_C_sf"/>
</dbReference>
<dbReference type="SMART" id="SM00448">
    <property type="entry name" value="REC"/>
    <property type="match status" value="1"/>
</dbReference>
<keyword evidence="15" id="KW-1185">Reference proteome</keyword>
<protein>
    <recommendedName>
        <fullName evidence="2">histidine kinase</fullName>
        <ecNumber evidence="2">2.7.13.3</ecNumber>
    </recommendedName>
</protein>
<dbReference type="InterPro" id="IPR004105">
    <property type="entry name" value="CheA-like_dim"/>
</dbReference>
<evidence type="ECO:0000259" key="11">
    <source>
        <dbReference type="PROSITE" id="PS50110"/>
    </source>
</evidence>
<dbReference type="PROSITE" id="PS50894">
    <property type="entry name" value="HPT"/>
    <property type="match status" value="4"/>
</dbReference>
<feature type="modified residue" description="Phosphohistidine" evidence="7">
    <location>
        <position position="726"/>
    </location>
</feature>
<dbReference type="Pfam" id="PF01627">
    <property type="entry name" value="Hpt"/>
    <property type="match status" value="4"/>
</dbReference>
<evidence type="ECO:0000256" key="3">
    <source>
        <dbReference type="ARBA" id="ARBA00022553"/>
    </source>
</evidence>
<feature type="domain" description="HPt" evidence="13">
    <location>
        <begin position="679"/>
        <end position="783"/>
    </location>
</feature>
<sequence>MAQRHDYIALDWVHKELEETLKQAQLTLAAFEDDNSDVAQLQFCLTYLHQVRGTLDMIEVSGAGVLAAELEKLSAFLVSRPERATPDALSILLQGILQLPTYLERLLKGQLDQPMILAPLINDIRAQRDATGIPTAQLFVPDLSPVQAQLSQPLRADQLSDDNVLMLQRLHQVYQWSLLNVLRQTQDHESLNYLPRVTERLAQLYDGSGLALFWQVASALLEAVAKGGQVLTPDLRRLMSRLDRIWRQQLRQIKRHQEPLVDQAELHQLLYFISQIDADIPSIRAVQLRYQLSESLVTDEQVQRGQDQLRGPDSLTLDSVAHVLVEELGTVKDQLDLIVRAPDRTPQQLLPLVPPLRQISDTMSLLQVHQARQVLDEQIALLLKLAQQPTLADDELMNLAGGLLYVEASLSGLAQNEGDTRPNDSLRTTIDQAQVSLVREVRNSIESCKEAIVAYIGAQWDPSHLAPVPDLLQQIHANLALIPLSGAAAVVEGIQRYLEESLLNGRQRPDWEDMDRLADALMGVDYYLERLPREHSHGVNYNILERAVESLTTLGYPVALAEEEDLEGDTTPPADSAVHQVLDDYFAHVSELDEATIDAAIEAADELDTGSEFDHEDDLSDLPNVVDVSAHEPATTEAGPELAAMDAQTAVAPLAEVAQAEHPAPGAPPVSASADTADDDLIDDDIREIFLEEAGDVQAEIAEWFPKYCADPDDKAALLELRRAFHTLKGSGRMVRALTIGELGWSVEYMLNQRRDGLIEHSTALEQVVLDVSDLLPELVADFAAGRASDEGPVTALQQRAAQIARGETPKVETLATTPVSETKSEAEEIVTADAAPTEDSEADADAGERLFSIFSQEVRTHVRAIEDFIDHVHAEPDAQITDAIQRALHTIKGSSHMAGIDAMADIAAPLEQLVKALHVHRLPIQPKVVTALGRAVELINAQLNQLAVDQAASPAPDDFYDELKDINAWIADQAAELGNVPSSNLMSIFLNEAMNTVLEAEDTLKAWQDTGLEPHRVQTLQRDLTTLADAARAIDLLPLSSLSNQLVVLYEYLADHPPSNAQDPVFHALYEAHEAVIDMMDRLAAGQSIQTRHDIESELAEFAGAPLAGPRSAPSMPPARTPDEATPVPQSTASVQATPPSLDRQEAEWYSLKAMDADILDVFLEEASELLETIQQALDDWRNDPDSLTPVHHLQRDLHTLKGGARMAEAVPVGDLAHELEFLYEGLTNGQLETSEALLGLIAQGQDKLADMVHDILERQGCMSAPELIQAIHAARINAKGATADLTDLATQRDDLDRTSLDRQAVLSRVELEALDADILEVFVDEAVELLSELDEAIAQWHADPTDELAADEMKRVLHTLKGGSRLARLPTLGVLSHDLESFIVAHQERRAPLDNAFFAHLLQQYDQLGIAVEQLQSIAQQAAGHAERRRTSTPKPNRSNTDDGEPADAKVPAAADSLSQAPKQATKKATKSPATRPSDANASATAVRRTPQETIKVPASLLENLVNLAGETSISRARLEEQVSDMGFTLNELDTTIDRLREKVRLLDMETEAQVIFRQERAEESNYEDFDPLEMDRYTQIQQLSRSLMETSSDLIDLRATLANKSRDAETVLLQQSRIHTELQEGLMQTRMVPFSRLVPRLRRIVRQVATELGKDAKFDVLNADGEMDRSVLERMVAPLEHMLRNAVDHGIEHPNDRTQAGKPVQGDITLSLTREGGDVVLALRDDGRGINVESVRKKAIEKGLLTAESNMPDEEVLQFILSSGFSTAEKVTQVSGRGVGMDVVHNEVKALGGTMEIQTAVGQGSQFLIRLPFTVSVNRALMVASGDDIYAIPLNTIDGIVRLQPEELRQYLNVAENPYPYGDKQYQVMPLGTLLGNDHEVHIDEILLPQPIILIKGGDRNRSVALHIDRLMGSREIVVKTLGPQFASVPAVSGATILGDGSVVVILDVPAMLRSNLSILLNKQDATPALPERHRDADSPIKVLVVDDSVTVRKVTSRLLSRHGMEVSTAKDGVDAMLILQDHIPDIILLDIEMPRMDGFEVANRVRHTERIQHIPIIMITSRTGQKHKDRAMEIGVDDYMGKPFQEAALMAAIDRLVNT</sequence>
<dbReference type="SUPFAM" id="SSF55874">
    <property type="entry name" value="ATPase domain of HSP90 chaperone/DNA topoisomerase II/histidine kinase"/>
    <property type="match status" value="1"/>
</dbReference>
<dbReference type="Gene3D" id="2.30.30.40">
    <property type="entry name" value="SH3 Domains"/>
    <property type="match status" value="1"/>
</dbReference>
<dbReference type="InterPro" id="IPR002545">
    <property type="entry name" value="CheW-lke_dom"/>
</dbReference>
<dbReference type="SMART" id="SM01231">
    <property type="entry name" value="H-kinase_dim"/>
    <property type="match status" value="1"/>
</dbReference>
<dbReference type="Pfam" id="PF02518">
    <property type="entry name" value="HATPase_c"/>
    <property type="match status" value="1"/>
</dbReference>
<feature type="modified residue" description="Phosphohistidine" evidence="7">
    <location>
        <position position="890"/>
    </location>
</feature>
<evidence type="ECO:0000259" key="13">
    <source>
        <dbReference type="PROSITE" id="PS50894"/>
    </source>
</evidence>
<feature type="domain" description="CheW-like" evidence="12">
    <location>
        <begin position="1820"/>
        <end position="1961"/>
    </location>
</feature>
<evidence type="ECO:0000313" key="15">
    <source>
        <dbReference type="Proteomes" id="UP001595617"/>
    </source>
</evidence>
<dbReference type="PROSITE" id="PS50110">
    <property type="entry name" value="RESPONSE_REGULATORY"/>
    <property type="match status" value="1"/>
</dbReference>
<feature type="domain" description="HPt" evidence="13">
    <location>
        <begin position="1153"/>
        <end position="1257"/>
    </location>
</feature>
<dbReference type="Pfam" id="PF26379">
    <property type="entry name" value="FimL_2nd"/>
    <property type="match status" value="1"/>
</dbReference>
<feature type="modified residue" description="Phosphohistidine" evidence="7">
    <location>
        <position position="1200"/>
    </location>
</feature>
<gene>
    <name evidence="14" type="ORF">ACFOOG_01295</name>
</gene>
<evidence type="ECO:0000256" key="2">
    <source>
        <dbReference type="ARBA" id="ARBA00012438"/>
    </source>
</evidence>
<proteinExistence type="predicted"/>
<dbReference type="SMART" id="SM00260">
    <property type="entry name" value="CheW"/>
    <property type="match status" value="1"/>
</dbReference>
<evidence type="ECO:0000313" key="14">
    <source>
        <dbReference type="EMBL" id="MFC3851453.1"/>
    </source>
</evidence>
<feature type="region of interest" description="Disordered" evidence="9">
    <location>
        <begin position="658"/>
        <end position="677"/>
    </location>
</feature>
<dbReference type="Gene3D" id="1.20.120.160">
    <property type="entry name" value="HPT domain"/>
    <property type="match status" value="6"/>
</dbReference>
<organism evidence="14 15">
    <name type="scientific">Saccharospirillum mangrovi</name>
    <dbReference type="NCBI Taxonomy" id="2161747"/>
    <lineage>
        <taxon>Bacteria</taxon>
        <taxon>Pseudomonadati</taxon>
        <taxon>Pseudomonadota</taxon>
        <taxon>Gammaproteobacteria</taxon>
        <taxon>Oceanospirillales</taxon>
        <taxon>Saccharospirillaceae</taxon>
        <taxon>Saccharospirillum</taxon>
    </lineage>
</organism>
<feature type="domain" description="HPt" evidence="13">
    <location>
        <begin position="844"/>
        <end position="947"/>
    </location>
</feature>
<dbReference type="EC" id="2.7.13.3" evidence="2"/>
<evidence type="ECO:0000259" key="12">
    <source>
        <dbReference type="PROSITE" id="PS50851"/>
    </source>
</evidence>
<keyword evidence="5" id="KW-0418">Kinase</keyword>
<dbReference type="Pfam" id="PF02895">
    <property type="entry name" value="H-kinase_dim"/>
    <property type="match status" value="1"/>
</dbReference>
<comment type="catalytic activity">
    <reaction evidence="1">
        <text>ATP + protein L-histidine = ADP + protein N-phospho-L-histidine.</text>
        <dbReference type="EC" id="2.7.13.3"/>
    </reaction>
</comment>
<dbReference type="PROSITE" id="PS50109">
    <property type="entry name" value="HIS_KIN"/>
    <property type="match status" value="1"/>
</dbReference>
<evidence type="ECO:0000256" key="7">
    <source>
        <dbReference type="PROSITE-ProRule" id="PRU00110"/>
    </source>
</evidence>
<dbReference type="PANTHER" id="PTHR43395">
    <property type="entry name" value="SENSOR HISTIDINE KINASE CHEA"/>
    <property type="match status" value="1"/>
</dbReference>
<dbReference type="EMBL" id="JBHRYR010000002">
    <property type="protein sequence ID" value="MFC3851453.1"/>
    <property type="molecule type" value="Genomic_DNA"/>
</dbReference>
<dbReference type="InterPro" id="IPR011006">
    <property type="entry name" value="CheY-like_superfamily"/>
</dbReference>
<dbReference type="InterPro" id="IPR036641">
    <property type="entry name" value="HPT_dom_sf"/>
</dbReference>
<dbReference type="PROSITE" id="PS50851">
    <property type="entry name" value="CHEW"/>
    <property type="match status" value="1"/>
</dbReference>
<dbReference type="Pfam" id="PF01584">
    <property type="entry name" value="CheW"/>
    <property type="match status" value="1"/>
</dbReference>
<evidence type="ECO:0000256" key="1">
    <source>
        <dbReference type="ARBA" id="ARBA00000085"/>
    </source>
</evidence>
<dbReference type="InterPro" id="IPR005467">
    <property type="entry name" value="His_kinase_dom"/>
</dbReference>
<feature type="region of interest" description="Disordered" evidence="9">
    <location>
        <begin position="1107"/>
        <end position="1143"/>
    </location>
</feature>
<feature type="region of interest" description="Disordered" evidence="9">
    <location>
        <begin position="1423"/>
        <end position="1493"/>
    </location>
</feature>
<dbReference type="Gene3D" id="3.40.50.2300">
    <property type="match status" value="1"/>
</dbReference>
<keyword evidence="4" id="KW-0808">Transferase</keyword>
<dbReference type="InterPro" id="IPR051315">
    <property type="entry name" value="Bact_Chemotaxis_CheA"/>
</dbReference>
<dbReference type="SUPFAM" id="SSF47226">
    <property type="entry name" value="Histidine-containing phosphotransfer domain, HPT domain"/>
    <property type="match status" value="7"/>
</dbReference>
<dbReference type="Pfam" id="PF00072">
    <property type="entry name" value="Response_reg"/>
    <property type="match status" value="1"/>
</dbReference>
<dbReference type="SUPFAM" id="SSF50341">
    <property type="entry name" value="CheW-like"/>
    <property type="match status" value="1"/>
</dbReference>
<feature type="modified residue" description="4-aspartylphosphate" evidence="8">
    <location>
        <position position="2034"/>
    </location>
</feature>
<evidence type="ECO:0000256" key="9">
    <source>
        <dbReference type="SAM" id="MobiDB-lite"/>
    </source>
</evidence>
<dbReference type="SUPFAM" id="SSF52172">
    <property type="entry name" value="CheY-like"/>
    <property type="match status" value="1"/>
</dbReference>
<evidence type="ECO:0000259" key="10">
    <source>
        <dbReference type="PROSITE" id="PS50109"/>
    </source>
</evidence>
<dbReference type="InterPro" id="IPR003594">
    <property type="entry name" value="HATPase_dom"/>
</dbReference>
<dbReference type="Proteomes" id="UP001595617">
    <property type="component" value="Unassembled WGS sequence"/>
</dbReference>
<keyword evidence="3 8" id="KW-0597">Phosphoprotein</keyword>
<dbReference type="InterPro" id="IPR004358">
    <property type="entry name" value="Sig_transdc_His_kin-like_C"/>
</dbReference>
<dbReference type="SMART" id="SM00387">
    <property type="entry name" value="HATPase_c"/>
    <property type="match status" value="1"/>
</dbReference>
<feature type="compositionally biased region" description="Polar residues" evidence="9">
    <location>
        <begin position="1129"/>
        <end position="1140"/>
    </location>
</feature>
<dbReference type="RefSeq" id="WP_380692610.1">
    <property type="nucleotide sequence ID" value="NZ_JBHRYR010000002.1"/>
</dbReference>
<dbReference type="SMART" id="SM00073">
    <property type="entry name" value="HPT"/>
    <property type="match status" value="4"/>
</dbReference>
<dbReference type="PRINTS" id="PR00344">
    <property type="entry name" value="BCTRLSENSOR"/>
</dbReference>
<feature type="modified residue" description="Phosphohistidine" evidence="7">
    <location>
        <position position="1360"/>
    </location>
</feature>
<evidence type="ECO:0000256" key="8">
    <source>
        <dbReference type="PROSITE-ProRule" id="PRU00169"/>
    </source>
</evidence>